<gene>
    <name evidence="1" type="ORF">SCUD_LOCUS2562</name>
</gene>
<organism evidence="3">
    <name type="scientific">Schistosoma curassoni</name>
    <dbReference type="NCBI Taxonomy" id="6186"/>
    <lineage>
        <taxon>Eukaryota</taxon>
        <taxon>Metazoa</taxon>
        <taxon>Spiralia</taxon>
        <taxon>Lophotrochozoa</taxon>
        <taxon>Platyhelminthes</taxon>
        <taxon>Trematoda</taxon>
        <taxon>Digenea</taxon>
        <taxon>Strigeidida</taxon>
        <taxon>Schistosomatoidea</taxon>
        <taxon>Schistosomatidae</taxon>
        <taxon>Schistosoma</taxon>
    </lineage>
</organism>
<sequence>MQQAWLMPVYDRYTIVVQLFNLRSRTPEAKLQAKLAEIGLLRARIPAFFETPNMIKCLVDRSDFATKERLLQILNGFKAVFLSRRNFFLVYFLLSQLIVSTKIINVTTSTSTRERQYICATQNNENSRGI</sequence>
<accession>A0A183JIN7</accession>
<dbReference type="Gene3D" id="3.40.50.11060">
    <property type="entry name" value="GTPase HflX, N-terminal domain"/>
    <property type="match status" value="1"/>
</dbReference>
<dbReference type="WBParaSite" id="SCUD_0000256101-mRNA-1">
    <property type="protein sequence ID" value="SCUD_0000256101-mRNA-1"/>
    <property type="gene ID" value="SCUD_0000256101"/>
</dbReference>
<dbReference type="AlphaFoldDB" id="A0A183JIN7"/>
<evidence type="ECO:0000313" key="2">
    <source>
        <dbReference type="Proteomes" id="UP000279833"/>
    </source>
</evidence>
<dbReference type="InterPro" id="IPR042108">
    <property type="entry name" value="GTPase_HflX_N_sf"/>
</dbReference>
<dbReference type="STRING" id="6186.A0A183JIN7"/>
<reference evidence="1 2" key="2">
    <citation type="submission" date="2018-11" db="EMBL/GenBank/DDBJ databases">
        <authorList>
            <consortium name="Pathogen Informatics"/>
        </authorList>
    </citation>
    <scope>NUCLEOTIDE SEQUENCE [LARGE SCALE GENOMIC DNA]</scope>
    <source>
        <strain evidence="1">Dakar</strain>
        <strain evidence="2">Dakar, Senegal</strain>
    </source>
</reference>
<dbReference type="EMBL" id="UZAK01002527">
    <property type="protein sequence ID" value="VDO75402.1"/>
    <property type="molecule type" value="Genomic_DNA"/>
</dbReference>
<reference evidence="3" key="1">
    <citation type="submission" date="2016-06" db="UniProtKB">
        <authorList>
            <consortium name="WormBaseParasite"/>
        </authorList>
    </citation>
    <scope>IDENTIFICATION</scope>
</reference>
<protein>
    <submittedName>
        <fullName evidence="3">PRE_C2HC domain-containing protein</fullName>
    </submittedName>
</protein>
<evidence type="ECO:0000313" key="3">
    <source>
        <dbReference type="WBParaSite" id="SCUD_0000256101-mRNA-1"/>
    </source>
</evidence>
<proteinExistence type="predicted"/>
<name>A0A183JIN7_9TREM</name>
<evidence type="ECO:0000313" key="1">
    <source>
        <dbReference type="EMBL" id="VDO75402.1"/>
    </source>
</evidence>
<dbReference type="Proteomes" id="UP000279833">
    <property type="component" value="Unassembled WGS sequence"/>
</dbReference>
<keyword evidence="2" id="KW-1185">Reference proteome</keyword>